<dbReference type="EMBL" id="JAVDYG010000001">
    <property type="protein sequence ID" value="MDR7361997.1"/>
    <property type="molecule type" value="Genomic_DNA"/>
</dbReference>
<comment type="caution">
    <text evidence="1">The sequence shown here is derived from an EMBL/GenBank/DDBJ whole genome shotgun (WGS) entry which is preliminary data.</text>
</comment>
<dbReference type="RefSeq" id="WP_310300838.1">
    <property type="nucleotide sequence ID" value="NZ_BAAAPS010000008.1"/>
</dbReference>
<proteinExistence type="predicted"/>
<reference evidence="1 2" key="1">
    <citation type="submission" date="2023-07" db="EMBL/GenBank/DDBJ databases">
        <title>Sequencing the genomes of 1000 actinobacteria strains.</title>
        <authorList>
            <person name="Klenk H.-P."/>
        </authorList>
    </citation>
    <scope>NUCLEOTIDE SEQUENCE [LARGE SCALE GENOMIC DNA]</scope>
    <source>
        <strain evidence="1 2">DSM 19426</strain>
    </source>
</reference>
<evidence type="ECO:0008006" key="3">
    <source>
        <dbReference type="Google" id="ProtNLM"/>
    </source>
</evidence>
<organism evidence="1 2">
    <name type="scientific">Nocardioides marmoribigeumensis</name>
    <dbReference type="NCBI Taxonomy" id="433649"/>
    <lineage>
        <taxon>Bacteria</taxon>
        <taxon>Bacillati</taxon>
        <taxon>Actinomycetota</taxon>
        <taxon>Actinomycetes</taxon>
        <taxon>Propionibacteriales</taxon>
        <taxon>Nocardioidaceae</taxon>
        <taxon>Nocardioides</taxon>
    </lineage>
</organism>
<dbReference type="Proteomes" id="UP001183648">
    <property type="component" value="Unassembled WGS sequence"/>
</dbReference>
<evidence type="ECO:0000313" key="1">
    <source>
        <dbReference type="EMBL" id="MDR7361997.1"/>
    </source>
</evidence>
<dbReference type="Pfam" id="PF14907">
    <property type="entry name" value="NTP_transf_5"/>
    <property type="match status" value="1"/>
</dbReference>
<keyword evidence="2" id="KW-1185">Reference proteome</keyword>
<gene>
    <name evidence="1" type="ORF">J2S63_001550</name>
</gene>
<name>A0ABU2BTP7_9ACTN</name>
<dbReference type="InterPro" id="IPR039498">
    <property type="entry name" value="NTP_transf_5"/>
</dbReference>
<sequence length="318" mass="34541">MSASPGADRLDLDEGVPLGYALVARLAADHDIRALAIKGPTLEELGLRPPRQSLDVDVLVEPGRFDDLLEVLAGAGWSPPAVSATGGHVIPPHSVSMSHPAWPQEIDVHHYFPGFLAPPEVVFDALWRERATMKVAGQPVRVPSRPAAAAVGLLHLLRGGERRVAELEGLLAHLSAALTTPERQQLAVIADATGAAGPLRSSLMRLGVTSSRAASADQEASTAWDLVRDLGAEHTVGWLVTFRRTPLRCWPALLWRALWLTEGELRTRYPAARPGRLGLIGMWVDRWWTGLRALPRAVLLVRDHWHQSGPHRAGRTGD</sequence>
<evidence type="ECO:0000313" key="2">
    <source>
        <dbReference type="Proteomes" id="UP001183648"/>
    </source>
</evidence>
<protein>
    <recommendedName>
        <fullName evidence="3">Nucleotidyltransferase family protein</fullName>
    </recommendedName>
</protein>
<accession>A0ABU2BTP7</accession>